<dbReference type="Pfam" id="PF13400">
    <property type="entry name" value="Tad"/>
    <property type="match status" value="1"/>
</dbReference>
<dbReference type="InterPro" id="IPR028087">
    <property type="entry name" value="Tad_N"/>
</dbReference>
<keyword evidence="4" id="KW-1185">Reference proteome</keyword>
<dbReference type="RefSeq" id="WP_268236831.1">
    <property type="nucleotide sequence ID" value="NZ_BAABBD010000003.1"/>
</dbReference>
<evidence type="ECO:0000259" key="2">
    <source>
        <dbReference type="Pfam" id="PF13400"/>
    </source>
</evidence>
<reference evidence="4" key="1">
    <citation type="journal article" date="2019" name="Int. J. Syst. Evol. Microbiol.">
        <title>The Global Catalogue of Microorganisms (GCM) 10K type strain sequencing project: providing services to taxonomists for standard genome sequencing and annotation.</title>
        <authorList>
            <consortium name="The Broad Institute Genomics Platform"/>
            <consortium name="The Broad Institute Genome Sequencing Center for Infectious Disease"/>
            <person name="Wu L."/>
            <person name="Ma J."/>
        </authorList>
    </citation>
    <scope>NUCLEOTIDE SEQUENCE [LARGE SCALE GENOMIC DNA]</scope>
    <source>
        <strain evidence="4">CGMCC 1.6960</strain>
    </source>
</reference>
<dbReference type="EMBL" id="BMLM01000002">
    <property type="protein sequence ID" value="GGN86929.1"/>
    <property type="molecule type" value="Genomic_DNA"/>
</dbReference>
<organism evidence="3 4">
    <name type="scientific">Agrococcus terreus</name>
    <dbReference type="NCBI Taxonomy" id="574649"/>
    <lineage>
        <taxon>Bacteria</taxon>
        <taxon>Bacillati</taxon>
        <taxon>Actinomycetota</taxon>
        <taxon>Actinomycetes</taxon>
        <taxon>Micrococcales</taxon>
        <taxon>Microbacteriaceae</taxon>
        <taxon>Agrococcus</taxon>
    </lineage>
</organism>
<evidence type="ECO:0000256" key="1">
    <source>
        <dbReference type="SAM" id="Phobius"/>
    </source>
</evidence>
<evidence type="ECO:0000313" key="3">
    <source>
        <dbReference type="EMBL" id="GGN86929.1"/>
    </source>
</evidence>
<accession>A0ABQ2KLE1</accession>
<protein>
    <recommendedName>
        <fullName evidence="2">Putative Flp pilus-assembly TadG-like N-terminal domain-containing protein</fullName>
    </recommendedName>
</protein>
<name>A0ABQ2KLE1_9MICO</name>
<evidence type="ECO:0000313" key="4">
    <source>
        <dbReference type="Proteomes" id="UP000626982"/>
    </source>
</evidence>
<comment type="caution">
    <text evidence="3">The sequence shown here is derived from an EMBL/GenBank/DDBJ whole genome shotgun (WGS) entry which is preliminary data.</text>
</comment>
<keyword evidence="1" id="KW-0812">Transmembrane</keyword>
<dbReference type="Proteomes" id="UP000626982">
    <property type="component" value="Unassembled WGS sequence"/>
</dbReference>
<gene>
    <name evidence="3" type="ORF">GCM10010968_20940</name>
</gene>
<sequence length="354" mass="36662">MQRLKRSRRDRGAVAIWVGVLMVPFLVLSALAIDIASMNADQQRLQTGADAAALAVAQQCGHGTNCNTTSAQTTAGQLAGANDPMGGHAAAAVDLDTARGIVEVETSSTRDYLFGPVIGVESTDVSARGAAQWGYPTGGAHFPLAISWCEVLHFSRATPIYNAAGQVIGLDIPPTSGNVTIYAKSNRSSDFHACPSGTRFPPPPPSGPNGAAPAGGFSWLVESGTGTCAGLATTSGMWISSDTGNDRPDHCSAADVRSMIGTSMLLPVYDRTNGLTGSNAKYHIFGYIGFRLESFYFGSGYSSAPAAAEPCGNPARCIRGAIVEFVDLDDAMTISPSGPQFGASIVQLRLPEGG</sequence>
<proteinExistence type="predicted"/>
<keyword evidence="1" id="KW-1133">Transmembrane helix</keyword>
<feature type="domain" description="Putative Flp pilus-assembly TadG-like N-terminal" evidence="2">
    <location>
        <begin position="12"/>
        <end position="59"/>
    </location>
</feature>
<feature type="transmembrane region" description="Helical" evidence="1">
    <location>
        <begin position="12"/>
        <end position="33"/>
    </location>
</feature>
<keyword evidence="1" id="KW-0472">Membrane</keyword>